<name>A0A1N6JC40_9BACT</name>
<protein>
    <submittedName>
        <fullName evidence="4">23S rRNA (Guanosine2251-2'-O)-methyltransferase</fullName>
    </submittedName>
</protein>
<evidence type="ECO:0000313" key="4">
    <source>
        <dbReference type="EMBL" id="SIO41686.1"/>
    </source>
</evidence>
<dbReference type="Pfam" id="PF00588">
    <property type="entry name" value="SpoU_methylase"/>
    <property type="match status" value="1"/>
</dbReference>
<dbReference type="InterPro" id="IPR013123">
    <property type="entry name" value="SpoU_subst-bd"/>
</dbReference>
<dbReference type="GO" id="GO:0006396">
    <property type="term" value="P:RNA processing"/>
    <property type="evidence" value="ECO:0007669"/>
    <property type="project" value="InterPro"/>
</dbReference>
<dbReference type="InterPro" id="IPR029064">
    <property type="entry name" value="Ribosomal_eL30-like_sf"/>
</dbReference>
<evidence type="ECO:0000313" key="5">
    <source>
        <dbReference type="Proteomes" id="UP000184694"/>
    </source>
</evidence>
<dbReference type="SMART" id="SM00967">
    <property type="entry name" value="SpoU_sub_bind"/>
    <property type="match status" value="1"/>
</dbReference>
<keyword evidence="1 4" id="KW-0489">Methyltransferase</keyword>
<dbReference type="GO" id="GO:0008173">
    <property type="term" value="F:RNA methyltransferase activity"/>
    <property type="evidence" value="ECO:0007669"/>
    <property type="project" value="InterPro"/>
</dbReference>
<dbReference type="GO" id="GO:0032259">
    <property type="term" value="P:methylation"/>
    <property type="evidence" value="ECO:0007669"/>
    <property type="project" value="UniProtKB-KW"/>
</dbReference>
<dbReference type="SUPFAM" id="SSF55315">
    <property type="entry name" value="L30e-like"/>
    <property type="match status" value="1"/>
</dbReference>
<feature type="domain" description="RNA 2-O ribose methyltransferase substrate binding" evidence="3">
    <location>
        <begin position="12"/>
        <end position="87"/>
    </location>
</feature>
<dbReference type="InterPro" id="IPR004441">
    <property type="entry name" value="rRNA_MeTrfase_TrmH"/>
</dbReference>
<dbReference type="Pfam" id="PF08032">
    <property type="entry name" value="SpoU_sub_bind"/>
    <property type="match status" value="1"/>
</dbReference>
<dbReference type="GO" id="GO:0003723">
    <property type="term" value="F:RNA binding"/>
    <property type="evidence" value="ECO:0007669"/>
    <property type="project" value="InterPro"/>
</dbReference>
<dbReference type="InterPro" id="IPR001537">
    <property type="entry name" value="SpoU_MeTrfase"/>
</dbReference>
<dbReference type="PANTHER" id="PTHR46429">
    <property type="entry name" value="23S RRNA (GUANOSINE-2'-O-)-METHYLTRANSFERASE RLMB"/>
    <property type="match status" value="1"/>
</dbReference>
<dbReference type="EMBL" id="FSRG01000010">
    <property type="protein sequence ID" value="SIO41686.1"/>
    <property type="molecule type" value="Genomic_DNA"/>
</dbReference>
<organism evidence="4 5">
    <name type="scientific">Halodesulfovibrio marinisediminis DSM 17456</name>
    <dbReference type="NCBI Taxonomy" id="1121457"/>
    <lineage>
        <taxon>Bacteria</taxon>
        <taxon>Pseudomonadati</taxon>
        <taxon>Thermodesulfobacteriota</taxon>
        <taxon>Desulfovibrionia</taxon>
        <taxon>Desulfovibrionales</taxon>
        <taxon>Desulfovibrionaceae</taxon>
        <taxon>Halodesulfovibrio</taxon>
    </lineage>
</organism>
<dbReference type="InterPro" id="IPR029026">
    <property type="entry name" value="tRNA_m1G_MTases_N"/>
</dbReference>
<dbReference type="AlphaFoldDB" id="A0A1N6JC40"/>
<evidence type="ECO:0000256" key="2">
    <source>
        <dbReference type="ARBA" id="ARBA00022679"/>
    </source>
</evidence>
<proteinExistence type="predicted"/>
<dbReference type="SUPFAM" id="SSF75217">
    <property type="entry name" value="alpha/beta knot"/>
    <property type="match status" value="1"/>
</dbReference>
<evidence type="ECO:0000259" key="3">
    <source>
        <dbReference type="SMART" id="SM00967"/>
    </source>
</evidence>
<reference evidence="5" key="1">
    <citation type="submission" date="2016-11" db="EMBL/GenBank/DDBJ databases">
        <authorList>
            <person name="Varghese N."/>
            <person name="Submissions S."/>
        </authorList>
    </citation>
    <scope>NUCLEOTIDE SEQUENCE [LARGE SCALE GENOMIC DNA]</scope>
    <source>
        <strain evidence="5">DSM 17456</strain>
    </source>
</reference>
<dbReference type="STRING" id="1121457.SAMN02745161_3300"/>
<dbReference type="InterPro" id="IPR029028">
    <property type="entry name" value="Alpha/beta_knot_MTases"/>
</dbReference>
<keyword evidence="2 4" id="KW-0808">Transferase</keyword>
<dbReference type="Proteomes" id="UP000184694">
    <property type="component" value="Unassembled WGS sequence"/>
</dbReference>
<dbReference type="PANTHER" id="PTHR46429:SF1">
    <property type="entry name" value="23S RRNA (GUANOSINE-2'-O-)-METHYLTRANSFERASE RLMB"/>
    <property type="match status" value="1"/>
</dbReference>
<dbReference type="RefSeq" id="WP_074218025.1">
    <property type="nucleotide sequence ID" value="NZ_FSRG01000010.1"/>
</dbReference>
<dbReference type="GO" id="GO:0005829">
    <property type="term" value="C:cytosol"/>
    <property type="evidence" value="ECO:0007669"/>
    <property type="project" value="TreeGrafter"/>
</dbReference>
<evidence type="ECO:0000256" key="1">
    <source>
        <dbReference type="ARBA" id="ARBA00022603"/>
    </source>
</evidence>
<gene>
    <name evidence="4" type="ORF">SAMN02745161_3300</name>
</gene>
<sequence length="252" mass="27029">MNDNYNENTEAILPGVKPVAEHLASSPEQVDSVLIRKDKRGADITKITDLCKKHKIRFTFVQEQSLSKLFDGNHQGVIAKIFKAGFKSEDEVLAEALEAELPLVVVLDQVQDPGNAGTLARTIYGIGAGGMIIPKHNASFLGAAAAKASAGALGKLSVAKATNISRTLELAKKMGYFVYGAEYKEGAENLFKAKLHTPAVLVLGNEEKGIRPNVAKRLDVSLFIPMAHGFDSLNVAQAGAMMLSQFYAANCD</sequence>
<dbReference type="OrthoDB" id="9785673at2"/>
<accession>A0A1N6JC40</accession>
<dbReference type="Gene3D" id="3.40.1280.10">
    <property type="match status" value="1"/>
</dbReference>
<dbReference type="Gene3D" id="3.30.1330.30">
    <property type="match status" value="1"/>
</dbReference>
<dbReference type="CDD" id="cd18103">
    <property type="entry name" value="SpoU-like_RlmB"/>
    <property type="match status" value="1"/>
</dbReference>
<keyword evidence="5" id="KW-1185">Reference proteome</keyword>